<evidence type="ECO:0000259" key="2">
    <source>
        <dbReference type="Pfam" id="PF24837"/>
    </source>
</evidence>
<accession>A0A931A352</accession>
<evidence type="ECO:0000313" key="3">
    <source>
        <dbReference type="EMBL" id="MBF8185382.1"/>
    </source>
</evidence>
<dbReference type="PROSITE" id="PS51257">
    <property type="entry name" value="PROKAR_LIPOPROTEIN"/>
    <property type="match status" value="1"/>
</dbReference>
<keyword evidence="4" id="KW-1185">Reference proteome</keyword>
<name>A0A931A352_9ACTN</name>
<sequence>MRPSSAPSGWSSSGSVRRHVQVVALAGCLAVLGACGQGTQSALPGTPSASSATHDKDTPTSTAEVDVPREGVEPALVTGVRYAAHDTYDRLVVDLEGGIPGYNVKWVDQFVEDGSGKPMDVHAGAYLLLTLFPANAHDEEGEPTWGDGLIYQADLGNLTSVVRTGDFEGRVGIGLALAKKAPFQVKELDNRLILDVAH</sequence>
<dbReference type="AlphaFoldDB" id="A0A931A352"/>
<organism evidence="3 4">
    <name type="scientific">Nonomuraea cypriaca</name>
    <dbReference type="NCBI Taxonomy" id="1187855"/>
    <lineage>
        <taxon>Bacteria</taxon>
        <taxon>Bacillati</taxon>
        <taxon>Actinomycetota</taxon>
        <taxon>Actinomycetes</taxon>
        <taxon>Streptosporangiales</taxon>
        <taxon>Streptosporangiaceae</taxon>
        <taxon>Nonomuraea</taxon>
    </lineage>
</organism>
<dbReference type="Pfam" id="PF24837">
    <property type="entry name" value="AMIN-like"/>
    <property type="match status" value="1"/>
</dbReference>
<evidence type="ECO:0000256" key="1">
    <source>
        <dbReference type="SAM" id="MobiDB-lite"/>
    </source>
</evidence>
<proteinExistence type="predicted"/>
<gene>
    <name evidence="3" type="ORF">ITP53_06445</name>
</gene>
<dbReference type="RefSeq" id="WP_195894370.1">
    <property type="nucleotide sequence ID" value="NZ_JADOGI010000013.1"/>
</dbReference>
<dbReference type="InterPro" id="IPR056303">
    <property type="entry name" value="AMIN-like"/>
</dbReference>
<feature type="region of interest" description="Disordered" evidence="1">
    <location>
        <begin position="40"/>
        <end position="70"/>
    </location>
</feature>
<dbReference type="Proteomes" id="UP000605361">
    <property type="component" value="Unassembled WGS sequence"/>
</dbReference>
<dbReference type="EMBL" id="JADOGI010000013">
    <property type="protein sequence ID" value="MBF8185382.1"/>
    <property type="molecule type" value="Genomic_DNA"/>
</dbReference>
<protein>
    <recommendedName>
        <fullName evidence="2">AMIN-like domain-containing protein</fullName>
    </recommendedName>
</protein>
<evidence type="ECO:0000313" key="4">
    <source>
        <dbReference type="Proteomes" id="UP000605361"/>
    </source>
</evidence>
<reference evidence="3" key="1">
    <citation type="submission" date="2020-11" db="EMBL/GenBank/DDBJ databases">
        <title>Whole-genome analyses of Nonomuraea sp. K274.</title>
        <authorList>
            <person name="Veyisoglu A."/>
        </authorList>
    </citation>
    <scope>NUCLEOTIDE SEQUENCE</scope>
    <source>
        <strain evidence="3">K274</strain>
    </source>
</reference>
<feature type="compositionally biased region" description="Polar residues" evidence="1">
    <location>
        <begin position="40"/>
        <end position="52"/>
    </location>
</feature>
<comment type="caution">
    <text evidence="3">The sequence shown here is derived from an EMBL/GenBank/DDBJ whole genome shotgun (WGS) entry which is preliminary data.</text>
</comment>
<feature type="domain" description="AMIN-like" evidence="2">
    <location>
        <begin position="76"/>
        <end position="198"/>
    </location>
</feature>